<evidence type="ECO:0000313" key="1">
    <source>
        <dbReference type="EMBL" id="MBA4615970.1"/>
    </source>
</evidence>
<dbReference type="AlphaFoldDB" id="A0A7C8YEI0"/>
<dbReference type="EMBL" id="GISG01009586">
    <property type="protein sequence ID" value="MBA4615970.1"/>
    <property type="molecule type" value="Transcribed_RNA"/>
</dbReference>
<proteinExistence type="predicted"/>
<reference evidence="1" key="1">
    <citation type="journal article" date="2013" name="J. Plant Res.">
        <title>Effect of fungi and light on seed germination of three Opuntia species from semiarid lands of central Mexico.</title>
        <authorList>
            <person name="Delgado-Sanchez P."/>
            <person name="Jimenez-Bremont J.F."/>
            <person name="Guerrero-Gonzalez Mde L."/>
            <person name="Flores J."/>
        </authorList>
    </citation>
    <scope>NUCLEOTIDE SEQUENCE</scope>
    <source>
        <tissue evidence="1">Cladode</tissue>
    </source>
</reference>
<reference evidence="1" key="2">
    <citation type="submission" date="2020-07" db="EMBL/GenBank/DDBJ databases">
        <authorList>
            <person name="Vera ALvarez R."/>
            <person name="Arias-Moreno D.M."/>
            <person name="Jimenez-Jacinto V."/>
            <person name="Jimenez-Bremont J.F."/>
            <person name="Swaminathan K."/>
            <person name="Moose S.P."/>
            <person name="Guerrero-Gonzalez M.L."/>
            <person name="Marino-Ramirez L."/>
            <person name="Landsman D."/>
            <person name="Rodriguez-Kessler M."/>
            <person name="Delgado-Sanchez P."/>
        </authorList>
    </citation>
    <scope>NUCLEOTIDE SEQUENCE</scope>
    <source>
        <tissue evidence="1">Cladode</tissue>
    </source>
</reference>
<sequence length="119" mass="12409">MLRGDEAGINESLLAVEEELVFAGPLSSSTSVEEKAGDLIEPDLVGEANRLSGRMCSKLSRSSHPSLFGLSSLFGPLPLLSHGQPSTTAAGCRSDASVGVLLFSSEASWLLSLDRDGAF</sequence>
<accession>A0A7C8YEI0</accession>
<name>A0A7C8YEI0_OPUST</name>
<organism evidence="1">
    <name type="scientific">Opuntia streptacantha</name>
    <name type="common">Prickly pear cactus</name>
    <name type="synonym">Opuntia cardona</name>
    <dbReference type="NCBI Taxonomy" id="393608"/>
    <lineage>
        <taxon>Eukaryota</taxon>
        <taxon>Viridiplantae</taxon>
        <taxon>Streptophyta</taxon>
        <taxon>Embryophyta</taxon>
        <taxon>Tracheophyta</taxon>
        <taxon>Spermatophyta</taxon>
        <taxon>Magnoliopsida</taxon>
        <taxon>eudicotyledons</taxon>
        <taxon>Gunneridae</taxon>
        <taxon>Pentapetalae</taxon>
        <taxon>Caryophyllales</taxon>
        <taxon>Cactineae</taxon>
        <taxon>Cactaceae</taxon>
        <taxon>Opuntioideae</taxon>
        <taxon>Opuntia</taxon>
    </lineage>
</organism>
<protein>
    <submittedName>
        <fullName evidence="1">Uncharacterized protein</fullName>
    </submittedName>
</protein>